<accession>A0A238ZFT8</accession>
<dbReference type="InterPro" id="IPR045549">
    <property type="entry name" value="bpX4"/>
</dbReference>
<evidence type="ECO:0000259" key="1">
    <source>
        <dbReference type="Pfam" id="PF19920"/>
    </source>
</evidence>
<gene>
    <name evidence="2" type="ORF">SAMN06269173_10819</name>
</gene>
<sequence>MTLAGFVKELLESGQVTVMGEPMALAAEDQDAVLHQLRQFHAEDAVHQPYQAPNFDPDAALWAARYVYRVVQLVLVRELDDTAVQVWLQDFSGSPTPEAVYSVDLTFRYLPILLHLAQGLAPADALVARLQATAQQWPFSFVGTATPEPTPAAILEHPSLRTAYADRIIAARDLARAQEPAVAELVRAALGNYASTLWPDWATSLL</sequence>
<organism evidence="2 3">
    <name type="scientific">Hymenobacter mucosus</name>
    <dbReference type="NCBI Taxonomy" id="1411120"/>
    <lineage>
        <taxon>Bacteria</taxon>
        <taxon>Pseudomonadati</taxon>
        <taxon>Bacteroidota</taxon>
        <taxon>Cytophagia</taxon>
        <taxon>Cytophagales</taxon>
        <taxon>Hymenobacteraceae</taxon>
        <taxon>Hymenobacter</taxon>
    </lineage>
</organism>
<keyword evidence="3" id="KW-1185">Reference proteome</keyword>
<protein>
    <recommendedName>
        <fullName evidence="1">MoxR-vWA-beta-propeller ternary system domain-containing protein</fullName>
    </recommendedName>
</protein>
<name>A0A238ZFT8_9BACT</name>
<dbReference type="Pfam" id="PF19920">
    <property type="entry name" value="bpX4"/>
    <property type="match status" value="1"/>
</dbReference>
<dbReference type="EMBL" id="FZNS01000008">
    <property type="protein sequence ID" value="SNR82375.1"/>
    <property type="molecule type" value="Genomic_DNA"/>
</dbReference>
<evidence type="ECO:0000313" key="2">
    <source>
        <dbReference type="EMBL" id="SNR82375.1"/>
    </source>
</evidence>
<proteinExistence type="predicted"/>
<feature type="domain" description="MoxR-vWA-beta-propeller ternary system" evidence="1">
    <location>
        <begin position="3"/>
        <end position="201"/>
    </location>
</feature>
<dbReference type="Proteomes" id="UP000198310">
    <property type="component" value="Unassembled WGS sequence"/>
</dbReference>
<evidence type="ECO:0000313" key="3">
    <source>
        <dbReference type="Proteomes" id="UP000198310"/>
    </source>
</evidence>
<dbReference type="AlphaFoldDB" id="A0A238ZFT8"/>
<reference evidence="3" key="1">
    <citation type="submission" date="2017-06" db="EMBL/GenBank/DDBJ databases">
        <authorList>
            <person name="Varghese N."/>
            <person name="Submissions S."/>
        </authorList>
    </citation>
    <scope>NUCLEOTIDE SEQUENCE [LARGE SCALE GENOMIC DNA]</scope>
    <source>
        <strain evidence="3">DSM 28041</strain>
    </source>
</reference>